<dbReference type="Gene3D" id="3.20.20.140">
    <property type="entry name" value="Metal-dependent hydrolases"/>
    <property type="match status" value="1"/>
</dbReference>
<accession>A0A1F7WYZ6</accession>
<dbReference type="Proteomes" id="UP000176939">
    <property type="component" value="Unassembled WGS sequence"/>
</dbReference>
<dbReference type="PANTHER" id="PTHR40084:SF1">
    <property type="entry name" value="PHOSPHOTRANSFERASE"/>
    <property type="match status" value="1"/>
</dbReference>
<sequence length="436" mass="49141">MKVISDLHLHSRFSRAVSKDMNLPTMALWADKKGIGLLGTGDWTHPIWFREISTFLKEKNEGIYQLREGNNKCSFVLSTELSSIYSQGGKARRIHYLILSPNLGVSLKINTKLTKRGFNLLSDGRPILGISPKEIISLVLAIDERCVIIPAHVWTPWFSLYGSASGFDSIDECFGENQKYINAVETGLSSDPAMNWRIEELMQRNIVSFGDAHSPAKLGRETTVLEIEDLNFNNLREALITKNRKNRILYTIEFYPEEGKYHFTGHKNCKIVYSPNEAKKKGLICPVCGKKLTVGVMSRVEHLSTKEAEVEMEIDKYGVRWIKEKNNNHAPYIMLVPLLEIIAEAENVTSASKKVIGIYDYLLENLGGELNVLLKTDLREIEKLSGTRVSEAIAKVRKGDIFIEPGYDGVFGKVRIWTSTLEAGKGKQAIDQEALF</sequence>
<comment type="caution">
    <text evidence="1">The sequence shown here is derived from an EMBL/GenBank/DDBJ whole genome shotgun (WGS) entry which is preliminary data.</text>
</comment>
<evidence type="ECO:0008006" key="3">
    <source>
        <dbReference type="Google" id="ProtNLM"/>
    </source>
</evidence>
<gene>
    <name evidence="1" type="ORF">A2Z67_05580</name>
</gene>
<dbReference type="PANTHER" id="PTHR40084">
    <property type="entry name" value="PHOSPHOHYDROLASE, PHP FAMILY"/>
    <property type="match status" value="1"/>
</dbReference>
<dbReference type="CDD" id="cd19067">
    <property type="entry name" value="PfuEndoQ-like"/>
    <property type="match status" value="1"/>
</dbReference>
<reference evidence="1 2" key="1">
    <citation type="journal article" date="2016" name="Nat. Commun.">
        <title>Thousands of microbial genomes shed light on interconnected biogeochemical processes in an aquifer system.</title>
        <authorList>
            <person name="Anantharaman K."/>
            <person name="Brown C.T."/>
            <person name="Hug L.A."/>
            <person name="Sharon I."/>
            <person name="Castelle C.J."/>
            <person name="Probst A.J."/>
            <person name="Thomas B.C."/>
            <person name="Singh A."/>
            <person name="Wilkins M.J."/>
            <person name="Karaoz U."/>
            <person name="Brodie E.L."/>
            <person name="Williams K.H."/>
            <person name="Hubbard S.S."/>
            <person name="Banfield J.F."/>
        </authorList>
    </citation>
    <scope>NUCLEOTIDE SEQUENCE [LARGE SCALE GENOMIC DNA]</scope>
</reference>
<dbReference type="AlphaFoldDB" id="A0A1F7WYZ6"/>
<evidence type="ECO:0000313" key="1">
    <source>
        <dbReference type="EMBL" id="OGM08074.1"/>
    </source>
</evidence>
<evidence type="ECO:0000313" key="2">
    <source>
        <dbReference type="Proteomes" id="UP000176939"/>
    </source>
</evidence>
<protein>
    <recommendedName>
        <fullName evidence="3">DNA helicase UvrD</fullName>
    </recommendedName>
</protein>
<name>A0A1F7WYZ6_9BACT</name>
<dbReference type="SUPFAM" id="SSF89550">
    <property type="entry name" value="PHP domain-like"/>
    <property type="match status" value="1"/>
</dbReference>
<proteinExistence type="predicted"/>
<dbReference type="EMBL" id="MGFQ01000058">
    <property type="protein sequence ID" value="OGM08074.1"/>
    <property type="molecule type" value="Genomic_DNA"/>
</dbReference>
<dbReference type="InterPro" id="IPR016195">
    <property type="entry name" value="Pol/histidinol_Pase-like"/>
</dbReference>
<organism evidence="1 2">
    <name type="scientific">Candidatus Woesebacteria bacterium RBG_13_36_22</name>
    <dbReference type="NCBI Taxonomy" id="1802478"/>
    <lineage>
        <taxon>Bacteria</taxon>
        <taxon>Candidatus Woeseibacteriota</taxon>
    </lineage>
</organism>